<sequence>MIEGHRLGLKQRVKDMGDEQLGIARAVIGQADHRERFGGIDSGQITDELRVMCCEKFEDGSAEHLTQTWTAGKLVGNYSAQIRY</sequence>
<dbReference type="EMBL" id="QJRG01000033">
    <property type="protein sequence ID" value="RWU26577.1"/>
    <property type="molecule type" value="Genomic_DNA"/>
</dbReference>
<dbReference type="Proteomes" id="UP000288983">
    <property type="component" value="Unassembled WGS sequence"/>
</dbReference>
<accession>A0A443ZYP6</accession>
<gene>
    <name evidence="1" type="ORF">DM813_01760</name>
</gene>
<comment type="caution">
    <text evidence="1">The sequence shown here is derived from an EMBL/GenBank/DDBJ whole genome shotgun (WGS) entry which is preliminary data.</text>
</comment>
<evidence type="ECO:0000313" key="1">
    <source>
        <dbReference type="EMBL" id="RWU26577.1"/>
    </source>
</evidence>
<proteinExistence type="predicted"/>
<organism evidence="1 2">
    <name type="scientific">Pseudomonas alkylphenolica</name>
    <dbReference type="NCBI Taxonomy" id="237609"/>
    <lineage>
        <taxon>Bacteria</taxon>
        <taxon>Pseudomonadati</taxon>
        <taxon>Pseudomonadota</taxon>
        <taxon>Gammaproteobacteria</taxon>
        <taxon>Pseudomonadales</taxon>
        <taxon>Pseudomonadaceae</taxon>
        <taxon>Pseudomonas</taxon>
    </lineage>
</organism>
<protein>
    <submittedName>
        <fullName evidence="1">Uncharacterized protein</fullName>
    </submittedName>
</protein>
<name>A0A443ZYP6_9PSED</name>
<reference evidence="1 2" key="1">
    <citation type="submission" date="2018-06" db="EMBL/GenBank/DDBJ databases">
        <title>Bacteria isolated from soil of Wuhan.</title>
        <authorList>
            <person name="Wei X."/>
            <person name="Chunhua H."/>
        </authorList>
    </citation>
    <scope>NUCLEOTIDE SEQUENCE [LARGE SCALE GENOMIC DNA]</scope>
    <source>
        <strain evidence="2">xwS2</strain>
    </source>
</reference>
<dbReference type="AlphaFoldDB" id="A0A443ZYP6"/>
<evidence type="ECO:0000313" key="2">
    <source>
        <dbReference type="Proteomes" id="UP000288983"/>
    </source>
</evidence>